<accession>A0A238Y040</accession>
<sequence length="61" mass="6436">MVGLVDGLPKTHILTVVDTAGQVSEPIQRGFTDAAGAERDDRSTVVMPEDQEGVGRDGQRG</sequence>
<dbReference type="AlphaFoldDB" id="A0A238Y040"/>
<evidence type="ECO:0000256" key="1">
    <source>
        <dbReference type="SAM" id="MobiDB-lite"/>
    </source>
</evidence>
<evidence type="ECO:0000313" key="3">
    <source>
        <dbReference type="Proteomes" id="UP000198415"/>
    </source>
</evidence>
<keyword evidence="3" id="KW-1185">Reference proteome</keyword>
<name>A0A238Y040_9ACTN</name>
<feature type="region of interest" description="Disordered" evidence="1">
    <location>
        <begin position="28"/>
        <end position="61"/>
    </location>
</feature>
<dbReference type="Proteomes" id="UP000198415">
    <property type="component" value="Unassembled WGS sequence"/>
</dbReference>
<proteinExistence type="predicted"/>
<gene>
    <name evidence="2" type="ORF">SAMN06264365_10493</name>
</gene>
<protein>
    <submittedName>
        <fullName evidence="2">Uncharacterized protein</fullName>
    </submittedName>
</protein>
<organism evidence="2 3">
    <name type="scientific">Actinoplanes regularis</name>
    <dbReference type="NCBI Taxonomy" id="52697"/>
    <lineage>
        <taxon>Bacteria</taxon>
        <taxon>Bacillati</taxon>
        <taxon>Actinomycetota</taxon>
        <taxon>Actinomycetes</taxon>
        <taxon>Micromonosporales</taxon>
        <taxon>Micromonosporaceae</taxon>
        <taxon>Actinoplanes</taxon>
    </lineage>
</organism>
<dbReference type="EMBL" id="FZNR01000004">
    <property type="protein sequence ID" value="SNR63669.1"/>
    <property type="molecule type" value="Genomic_DNA"/>
</dbReference>
<evidence type="ECO:0000313" key="2">
    <source>
        <dbReference type="EMBL" id="SNR63669.1"/>
    </source>
</evidence>
<reference evidence="2 3" key="1">
    <citation type="submission" date="2017-06" db="EMBL/GenBank/DDBJ databases">
        <authorList>
            <person name="Kim H.J."/>
            <person name="Triplett B.A."/>
        </authorList>
    </citation>
    <scope>NUCLEOTIDE SEQUENCE [LARGE SCALE GENOMIC DNA]</scope>
    <source>
        <strain evidence="2 3">DSM 43151</strain>
    </source>
</reference>